<keyword evidence="3" id="KW-1185">Reference proteome</keyword>
<evidence type="ECO:0000256" key="1">
    <source>
        <dbReference type="SAM" id="MobiDB-lite"/>
    </source>
</evidence>
<gene>
    <name evidence="2" type="ORF">SAMN05444851_1544</name>
</gene>
<dbReference type="OrthoDB" id="4846903at2"/>
<evidence type="ECO:0000313" key="2">
    <source>
        <dbReference type="EMBL" id="SEW12108.1"/>
    </source>
</evidence>
<reference evidence="2 3" key="1">
    <citation type="submission" date="2016-10" db="EMBL/GenBank/DDBJ databases">
        <authorList>
            <person name="de Groot N.N."/>
        </authorList>
    </citation>
    <scope>NUCLEOTIDE SEQUENCE [LARGE SCALE GENOMIC DNA]</scope>
    <source>
        <strain evidence="2 3">DSM 29439</strain>
    </source>
</reference>
<evidence type="ECO:0000313" key="3">
    <source>
        <dbReference type="Proteomes" id="UP000199650"/>
    </source>
</evidence>
<dbReference type="RefSeq" id="WP_091429606.1">
    <property type="nucleotide sequence ID" value="NZ_FOJB01000001.1"/>
</dbReference>
<sequence>MVAVGKFVLYDGFVPPLEAGDYDLVARHTLSSPDVSGLNVETQSSRVRITSPRFKLPPDQILSTFPPANSEGAYESRLPQIVIKRRTMPWERRPLRPGDPDVPHAPEEAADRNTPWLALVVIAEGEGEISVETPIADCVTPGVPMNGPSDVVKGLYLSVPETVVRKVFPTVEDLRLLAHVREVSLADTENALGDDDGFMAVVLANRLPQYDRVACKPVRYMACLLNLEGQLDALPAPTPPINTFLATQFVFNAAAVAQSQPVDPDLRFMGAEVDQFVAPEVPDGDLPRGGPASRAVLGGVNPRAKTKAPTRATATRSAKAEEWATEAVTARISDVATSANSDDAAFVVRDAMRAGFRIPFEAYVLEKTYRFPVLAHWSFTCNGAGSLDTIMQELDVGLLGTLPGPDAEPPRPECLPAVGGDAPPPADKPRVPPEVTGTGHVGLAHKTREGEDRRAWFRGPFVPFATRRRHQAGDLPVLAHVSDQLRLTIPDGREDLSLAIAFEIGRLLALSQPSFVAALMRWRREQFGAERARLLNGKLSKVGQFAGTLDLTLGQGVAREVGRRFLKVASADLVANFGDARPIADPGRPIEHLAANPITDLANGLGIDRQVLVEAQRLRDPAMLDRVAVARGASAETLDPSIMQALDAGLDESLRSILAQGGARAARDLRRSAAQDEDALDALIRHTTERRKKELE</sequence>
<protein>
    <submittedName>
        <fullName evidence="2">Uncharacterized protein</fullName>
    </submittedName>
</protein>
<organism evidence="2 3">
    <name type="scientific">Aliiroseovarius sediminilitoris</name>
    <dbReference type="NCBI Taxonomy" id="1173584"/>
    <lineage>
        <taxon>Bacteria</taxon>
        <taxon>Pseudomonadati</taxon>
        <taxon>Pseudomonadota</taxon>
        <taxon>Alphaproteobacteria</taxon>
        <taxon>Rhodobacterales</taxon>
        <taxon>Paracoccaceae</taxon>
        <taxon>Aliiroseovarius</taxon>
    </lineage>
</organism>
<feature type="region of interest" description="Disordered" evidence="1">
    <location>
        <begin position="294"/>
        <end position="318"/>
    </location>
</feature>
<feature type="compositionally biased region" description="Low complexity" evidence="1">
    <location>
        <begin position="307"/>
        <end position="317"/>
    </location>
</feature>
<dbReference type="AlphaFoldDB" id="A0A1I0PCV4"/>
<dbReference type="STRING" id="1173584.SAMN05444851_1544"/>
<dbReference type="Proteomes" id="UP000199650">
    <property type="component" value="Unassembled WGS sequence"/>
</dbReference>
<accession>A0A1I0PCV4</accession>
<dbReference type="EMBL" id="FOJB01000001">
    <property type="protein sequence ID" value="SEW12108.1"/>
    <property type="molecule type" value="Genomic_DNA"/>
</dbReference>
<name>A0A1I0PCV4_9RHOB</name>
<proteinExistence type="predicted"/>